<dbReference type="InterPro" id="IPR036291">
    <property type="entry name" value="NAD(P)-bd_dom_sf"/>
</dbReference>
<dbReference type="PANTHER" id="PTHR42940">
    <property type="entry name" value="ALCOHOL DEHYDROGENASE 1-RELATED"/>
    <property type="match status" value="1"/>
</dbReference>
<dbReference type="GO" id="GO:0004022">
    <property type="term" value="F:alcohol dehydrogenase (NAD+) activity"/>
    <property type="evidence" value="ECO:0007669"/>
    <property type="project" value="TreeGrafter"/>
</dbReference>
<evidence type="ECO:0000256" key="7">
    <source>
        <dbReference type="RuleBase" id="RU361277"/>
    </source>
</evidence>
<organism evidence="9 10">
    <name type="scientific">Cladophialophora psammophila CBS 110553</name>
    <dbReference type="NCBI Taxonomy" id="1182543"/>
    <lineage>
        <taxon>Eukaryota</taxon>
        <taxon>Fungi</taxon>
        <taxon>Dikarya</taxon>
        <taxon>Ascomycota</taxon>
        <taxon>Pezizomycotina</taxon>
        <taxon>Eurotiomycetes</taxon>
        <taxon>Chaetothyriomycetidae</taxon>
        <taxon>Chaetothyriales</taxon>
        <taxon>Herpotrichiellaceae</taxon>
        <taxon>Cladophialophora</taxon>
    </lineage>
</organism>
<dbReference type="eggNOG" id="KOG0023">
    <property type="taxonomic scope" value="Eukaryota"/>
</dbReference>
<dbReference type="EMBL" id="AMGX01000003">
    <property type="protein sequence ID" value="EXJ74620.1"/>
    <property type="molecule type" value="Genomic_DNA"/>
</dbReference>
<evidence type="ECO:0000256" key="6">
    <source>
        <dbReference type="ARBA" id="ARBA00023027"/>
    </source>
</evidence>
<evidence type="ECO:0000313" key="9">
    <source>
        <dbReference type="EMBL" id="EXJ74620.1"/>
    </source>
</evidence>
<dbReference type="HOGENOM" id="CLU_026673_20_1_1"/>
<reference evidence="9 10" key="1">
    <citation type="submission" date="2013-03" db="EMBL/GenBank/DDBJ databases">
        <title>The Genome Sequence of Cladophialophora psammophila CBS 110553.</title>
        <authorList>
            <consortium name="The Broad Institute Genomics Platform"/>
            <person name="Cuomo C."/>
            <person name="de Hoog S."/>
            <person name="Gorbushina A."/>
            <person name="Walker B."/>
            <person name="Young S.K."/>
            <person name="Zeng Q."/>
            <person name="Gargeya S."/>
            <person name="Fitzgerald M."/>
            <person name="Haas B."/>
            <person name="Abouelleil A."/>
            <person name="Allen A.W."/>
            <person name="Alvarado L."/>
            <person name="Arachchi H.M."/>
            <person name="Berlin A.M."/>
            <person name="Chapman S.B."/>
            <person name="Gainer-Dewar J."/>
            <person name="Goldberg J."/>
            <person name="Griggs A."/>
            <person name="Gujja S."/>
            <person name="Hansen M."/>
            <person name="Howarth C."/>
            <person name="Imamovic A."/>
            <person name="Ireland A."/>
            <person name="Larimer J."/>
            <person name="McCowan C."/>
            <person name="Murphy C."/>
            <person name="Pearson M."/>
            <person name="Poon T.W."/>
            <person name="Priest M."/>
            <person name="Roberts A."/>
            <person name="Saif S."/>
            <person name="Shea T."/>
            <person name="Sisk P."/>
            <person name="Sykes S."/>
            <person name="Wortman J."/>
            <person name="Nusbaum C."/>
            <person name="Birren B."/>
        </authorList>
    </citation>
    <scope>NUCLEOTIDE SEQUENCE [LARGE SCALE GENOMIC DNA]</scope>
    <source>
        <strain evidence="9 10">CBS 110553</strain>
    </source>
</reference>
<dbReference type="AlphaFoldDB" id="W9XBB6"/>
<comment type="similarity">
    <text evidence="2 7">Belongs to the zinc-containing alcohol dehydrogenase family.</text>
</comment>
<gene>
    <name evidence="9" type="ORF">A1O5_02917</name>
</gene>
<evidence type="ECO:0000256" key="2">
    <source>
        <dbReference type="ARBA" id="ARBA00008072"/>
    </source>
</evidence>
<dbReference type="Gene3D" id="3.90.180.10">
    <property type="entry name" value="Medium-chain alcohol dehydrogenases, catalytic domain"/>
    <property type="match status" value="1"/>
</dbReference>
<dbReference type="FunFam" id="3.40.50.720:FF:000039">
    <property type="entry name" value="Alcohol dehydrogenase AdhP"/>
    <property type="match status" value="1"/>
</dbReference>
<dbReference type="PROSITE" id="PS00059">
    <property type="entry name" value="ADH_ZINC"/>
    <property type="match status" value="1"/>
</dbReference>
<name>W9XBB6_9EURO</name>
<dbReference type="Gene3D" id="3.40.50.720">
    <property type="entry name" value="NAD(P)-binding Rossmann-like Domain"/>
    <property type="match status" value="1"/>
</dbReference>
<keyword evidence="5" id="KW-0560">Oxidoreductase</keyword>
<dbReference type="OrthoDB" id="1560166at2759"/>
<dbReference type="SUPFAM" id="SSF51735">
    <property type="entry name" value="NAD(P)-binding Rossmann-fold domains"/>
    <property type="match status" value="1"/>
</dbReference>
<keyword evidence="4 7" id="KW-0862">Zinc</keyword>
<dbReference type="InterPro" id="IPR002328">
    <property type="entry name" value="ADH_Zn_CS"/>
</dbReference>
<dbReference type="InterPro" id="IPR020843">
    <property type="entry name" value="ER"/>
</dbReference>
<dbReference type="Pfam" id="PF00107">
    <property type="entry name" value="ADH_zinc_N"/>
    <property type="match status" value="1"/>
</dbReference>
<dbReference type="SMART" id="SM00829">
    <property type="entry name" value="PKS_ER"/>
    <property type="match status" value="1"/>
</dbReference>
<dbReference type="RefSeq" id="XP_007741720.1">
    <property type="nucleotide sequence ID" value="XM_007743530.1"/>
</dbReference>
<accession>W9XBB6</accession>
<dbReference type="GeneID" id="19187647"/>
<dbReference type="GO" id="GO:0008270">
    <property type="term" value="F:zinc ion binding"/>
    <property type="evidence" value="ECO:0007669"/>
    <property type="project" value="InterPro"/>
</dbReference>
<dbReference type="Pfam" id="PF08240">
    <property type="entry name" value="ADH_N"/>
    <property type="match status" value="1"/>
</dbReference>
<keyword evidence="6" id="KW-0520">NAD</keyword>
<keyword evidence="10" id="KW-1185">Reference proteome</keyword>
<dbReference type="InterPro" id="IPR013149">
    <property type="entry name" value="ADH-like_C"/>
</dbReference>
<dbReference type="PANTHER" id="PTHR42940:SF8">
    <property type="entry name" value="VACUOLAR PROTEIN SORTING-ASSOCIATED PROTEIN 11"/>
    <property type="match status" value="1"/>
</dbReference>
<dbReference type="Proteomes" id="UP000019471">
    <property type="component" value="Unassembled WGS sequence"/>
</dbReference>
<feature type="domain" description="Enoyl reductase (ER)" evidence="8">
    <location>
        <begin position="28"/>
        <end position="354"/>
    </location>
</feature>
<dbReference type="InterPro" id="IPR013154">
    <property type="entry name" value="ADH-like_N"/>
</dbReference>
<sequence length="356" mass="38492">MATLTMKAARYHPVCQSPPSKISTNIHQETNKCTIDEIPIPSINDNEILVKVASASLCHSDLMLFDGSIPATEPVVMGHEGVGYVDKLGANVKGFKPGDRIGFLYIKGVCFECEGCMVHNLNCTLGTARLQGFQSDGFFAEYAAVDYRNAIILPENLPMETSAPYFCAGITAFHGVDSCGLKPGQWIVIVGCGGLGQMGIRFAKAMGLNVVGLDINDEVLTAAKENGTDITVNSRDADFEKRIRDATGGGADAAVVFSAAQAAYDSATKVLRLGGILMVIGLPSKPLQFSALELMRKLYQIRSESTGPPQQMPRAVEFISKHNIKPKVELYKLEQINEMMELMKSGKSKSRMAVVF</sequence>
<evidence type="ECO:0000256" key="1">
    <source>
        <dbReference type="ARBA" id="ARBA00001947"/>
    </source>
</evidence>
<dbReference type="STRING" id="1182543.W9XBB6"/>
<dbReference type="SUPFAM" id="SSF50129">
    <property type="entry name" value="GroES-like"/>
    <property type="match status" value="1"/>
</dbReference>
<comment type="caution">
    <text evidence="9">The sequence shown here is derived from an EMBL/GenBank/DDBJ whole genome shotgun (WGS) entry which is preliminary data.</text>
</comment>
<protein>
    <recommendedName>
        <fullName evidence="8">Enoyl reductase (ER) domain-containing protein</fullName>
    </recommendedName>
</protein>
<evidence type="ECO:0000313" key="10">
    <source>
        <dbReference type="Proteomes" id="UP000019471"/>
    </source>
</evidence>
<evidence type="ECO:0000256" key="4">
    <source>
        <dbReference type="ARBA" id="ARBA00022833"/>
    </source>
</evidence>
<comment type="cofactor">
    <cofactor evidence="1 7">
        <name>Zn(2+)</name>
        <dbReference type="ChEBI" id="CHEBI:29105"/>
    </cofactor>
</comment>
<evidence type="ECO:0000259" key="8">
    <source>
        <dbReference type="SMART" id="SM00829"/>
    </source>
</evidence>
<evidence type="ECO:0000256" key="3">
    <source>
        <dbReference type="ARBA" id="ARBA00022723"/>
    </source>
</evidence>
<dbReference type="GO" id="GO:0005737">
    <property type="term" value="C:cytoplasm"/>
    <property type="evidence" value="ECO:0007669"/>
    <property type="project" value="TreeGrafter"/>
</dbReference>
<keyword evidence="3 7" id="KW-0479">Metal-binding</keyword>
<dbReference type="InterPro" id="IPR011032">
    <property type="entry name" value="GroES-like_sf"/>
</dbReference>
<proteinExistence type="inferred from homology"/>
<evidence type="ECO:0000256" key="5">
    <source>
        <dbReference type="ARBA" id="ARBA00023002"/>
    </source>
</evidence>